<evidence type="ECO:0000256" key="3">
    <source>
        <dbReference type="ARBA" id="ARBA00022679"/>
    </source>
</evidence>
<feature type="domain" description="Bacterial sugar transferase" evidence="8">
    <location>
        <begin position="276"/>
        <end position="460"/>
    </location>
</feature>
<keyword evidence="5 7" id="KW-1133">Transmembrane helix</keyword>
<keyword evidence="6 7" id="KW-0472">Membrane</keyword>
<reference evidence="9 10" key="1">
    <citation type="submission" date="2015-12" db="EMBL/GenBank/DDBJ databases">
        <title>Genome sequence of Mucilaginibacter gotjawali.</title>
        <authorList>
            <person name="Lee J.S."/>
            <person name="Lee K.C."/>
            <person name="Kim K.K."/>
            <person name="Lee B.W."/>
        </authorList>
    </citation>
    <scope>NUCLEOTIDE SEQUENCE [LARGE SCALE GENOMIC DNA]</scope>
    <source>
        <strain evidence="9 10">SA3-7</strain>
    </source>
</reference>
<dbReference type="PANTHER" id="PTHR30576:SF0">
    <property type="entry name" value="UNDECAPRENYL-PHOSPHATE N-ACETYLGALACTOSAMINYL 1-PHOSPHATE TRANSFERASE-RELATED"/>
    <property type="match status" value="1"/>
</dbReference>
<dbReference type="InterPro" id="IPR017475">
    <property type="entry name" value="EPS_sugar_tfrase"/>
</dbReference>
<dbReference type="RefSeq" id="WP_096353635.1">
    <property type="nucleotide sequence ID" value="NZ_AP017313.1"/>
</dbReference>
<dbReference type="NCBIfam" id="TIGR03025">
    <property type="entry name" value="EPS_sugtrans"/>
    <property type="match status" value="1"/>
</dbReference>
<evidence type="ECO:0000256" key="5">
    <source>
        <dbReference type="ARBA" id="ARBA00022989"/>
    </source>
</evidence>
<dbReference type="Proteomes" id="UP000218263">
    <property type="component" value="Chromosome"/>
</dbReference>
<evidence type="ECO:0000256" key="2">
    <source>
        <dbReference type="ARBA" id="ARBA00006464"/>
    </source>
</evidence>
<evidence type="ECO:0000256" key="7">
    <source>
        <dbReference type="SAM" id="Phobius"/>
    </source>
</evidence>
<dbReference type="Gene3D" id="3.40.50.720">
    <property type="entry name" value="NAD(P)-binding Rossmann-like Domain"/>
    <property type="match status" value="1"/>
</dbReference>
<name>A0A0X8X474_9SPHI</name>
<proteinExistence type="inferred from homology"/>
<dbReference type="NCBIfam" id="TIGR03023">
    <property type="entry name" value="WcaJ_sugtrans"/>
    <property type="match status" value="1"/>
</dbReference>
<protein>
    <submittedName>
        <fullName evidence="9">UDP-glucose:undecaprenyl-phosphate glucose-1-phosphate transferase</fullName>
        <ecNumber evidence="9">2.7.8.31</ecNumber>
    </submittedName>
</protein>
<keyword evidence="4 7" id="KW-0812">Transmembrane</keyword>
<dbReference type="Pfam" id="PF13727">
    <property type="entry name" value="CoA_binding_3"/>
    <property type="match status" value="1"/>
</dbReference>
<evidence type="ECO:0000313" key="9">
    <source>
        <dbReference type="EMBL" id="BAU55356.1"/>
    </source>
</evidence>
<evidence type="ECO:0000256" key="4">
    <source>
        <dbReference type="ARBA" id="ARBA00022692"/>
    </source>
</evidence>
<dbReference type="Pfam" id="PF02397">
    <property type="entry name" value="Bac_transf"/>
    <property type="match status" value="1"/>
</dbReference>
<dbReference type="PANTHER" id="PTHR30576">
    <property type="entry name" value="COLANIC BIOSYNTHESIS UDP-GLUCOSE LIPID CARRIER TRANSFERASE"/>
    <property type="match status" value="1"/>
</dbReference>
<evidence type="ECO:0000256" key="1">
    <source>
        <dbReference type="ARBA" id="ARBA00004141"/>
    </source>
</evidence>
<feature type="transmembrane region" description="Helical" evidence="7">
    <location>
        <begin position="44"/>
        <end position="64"/>
    </location>
</feature>
<dbReference type="InterPro" id="IPR003362">
    <property type="entry name" value="Bact_transf"/>
</dbReference>
<dbReference type="GO" id="GO:0089702">
    <property type="term" value="F:undecaprenyl-phosphate glucose phosphotransferase activity"/>
    <property type="evidence" value="ECO:0007669"/>
    <property type="project" value="UniProtKB-EC"/>
</dbReference>
<dbReference type="EMBL" id="AP017313">
    <property type="protein sequence ID" value="BAU55356.1"/>
    <property type="molecule type" value="Genomic_DNA"/>
</dbReference>
<comment type="similarity">
    <text evidence="2">Belongs to the bacterial sugar transferase family.</text>
</comment>
<dbReference type="AlphaFoldDB" id="A0A0X8X474"/>
<organism evidence="9 10">
    <name type="scientific">Mucilaginibacter gotjawali</name>
    <dbReference type="NCBI Taxonomy" id="1550579"/>
    <lineage>
        <taxon>Bacteria</taxon>
        <taxon>Pseudomonadati</taxon>
        <taxon>Bacteroidota</taxon>
        <taxon>Sphingobacteriia</taxon>
        <taxon>Sphingobacteriales</taxon>
        <taxon>Sphingobacteriaceae</taxon>
        <taxon>Mucilaginibacter</taxon>
    </lineage>
</organism>
<dbReference type="OrthoDB" id="9808602at2"/>
<dbReference type="InterPro" id="IPR017473">
    <property type="entry name" value="Undecaprenyl-P_gluc_Ptfrase"/>
</dbReference>
<keyword evidence="3 9" id="KW-0808">Transferase</keyword>
<dbReference type="SUPFAM" id="SSF51735">
    <property type="entry name" value="NAD(P)-binding Rossmann-fold domains"/>
    <property type="match status" value="1"/>
</dbReference>
<comment type="subcellular location">
    <subcellularLocation>
        <location evidence="1">Membrane</location>
        <topology evidence="1">Multi-pass membrane protein</topology>
    </subcellularLocation>
</comment>
<accession>A0A0X8X474</accession>
<feature type="transmembrane region" description="Helical" evidence="7">
    <location>
        <begin position="278"/>
        <end position="303"/>
    </location>
</feature>
<sequence length="467" mass="54462">MINRHTTFFKALNLAIDYIILNISMISIYFIEDGASIYFGNNRRYLPIVLVFNLIWLLAANISGLYEQVLNKDSIKTYRVVIRTYIIFVSLICFTILILIGTEAYFITRQYLFYSLALFGFLLGLWKLIFLLIRRADWKSMVDTRDVIIIGAGRIGYDLFHFFEHNPDKGYKTLGFFDDNPKNVKEGQLYLGGTEDCIDYVIKNKVDEIFCTLPVSEAKTIEKLMLDADKNLIRFKSVPEYYDYSKKTTIIQSLGHIPVISFRTEPLESLLNRSIKRLFDCVFALFVILFVFSWLFPILAILIKLESKGPVFFTQVRSGRDNHPFKCYKFRSMKVNNDSDHKQASRDDNRITRIGAFLRRTSLDELPQFFNVLKGNMSVVGPRPHMIKHTKQYSQLIDRFMVRHFLKPGITGWAQVQGLRGETKTVDAMLKRVEADVWYLENWSFLLDLRIIMLTVWNSLKGDENAF</sequence>
<gene>
    <name evidence="9" type="primary">gumD</name>
    <name evidence="9" type="ORF">MgSA37_03540</name>
</gene>
<feature type="transmembrane region" description="Helical" evidence="7">
    <location>
        <begin position="113"/>
        <end position="133"/>
    </location>
</feature>
<dbReference type="InterPro" id="IPR036291">
    <property type="entry name" value="NAD(P)-bd_dom_sf"/>
</dbReference>
<dbReference type="KEGG" id="mgot:MgSA37_03540"/>
<dbReference type="GO" id="GO:0016020">
    <property type="term" value="C:membrane"/>
    <property type="evidence" value="ECO:0007669"/>
    <property type="project" value="UniProtKB-SubCell"/>
</dbReference>
<keyword evidence="10" id="KW-1185">Reference proteome</keyword>
<dbReference type="EC" id="2.7.8.31" evidence="9"/>
<evidence type="ECO:0000313" key="10">
    <source>
        <dbReference type="Proteomes" id="UP000218263"/>
    </source>
</evidence>
<evidence type="ECO:0000259" key="8">
    <source>
        <dbReference type="Pfam" id="PF02397"/>
    </source>
</evidence>
<feature type="transmembrane region" description="Helical" evidence="7">
    <location>
        <begin position="85"/>
        <end position="107"/>
    </location>
</feature>
<feature type="transmembrane region" description="Helical" evidence="7">
    <location>
        <begin position="12"/>
        <end position="32"/>
    </location>
</feature>
<evidence type="ECO:0000256" key="6">
    <source>
        <dbReference type="ARBA" id="ARBA00023136"/>
    </source>
</evidence>